<dbReference type="PRINTS" id="PR00420">
    <property type="entry name" value="RNGMNOXGNASE"/>
</dbReference>
<dbReference type="SUPFAM" id="SSF51905">
    <property type="entry name" value="FAD/NAD(P)-binding domain"/>
    <property type="match status" value="1"/>
</dbReference>
<evidence type="ECO:0000256" key="5">
    <source>
        <dbReference type="ARBA" id="ARBA00023033"/>
    </source>
</evidence>
<proteinExistence type="inferred from homology"/>
<evidence type="ECO:0000256" key="2">
    <source>
        <dbReference type="ARBA" id="ARBA00022630"/>
    </source>
</evidence>
<organism evidence="7 8">
    <name type="scientific">Aspergillus granulosus</name>
    <dbReference type="NCBI Taxonomy" id="176169"/>
    <lineage>
        <taxon>Eukaryota</taxon>
        <taxon>Fungi</taxon>
        <taxon>Dikarya</taxon>
        <taxon>Ascomycota</taxon>
        <taxon>Pezizomycotina</taxon>
        <taxon>Eurotiomycetes</taxon>
        <taxon>Eurotiomycetidae</taxon>
        <taxon>Eurotiales</taxon>
        <taxon>Aspergillaceae</taxon>
        <taxon>Aspergillus</taxon>
        <taxon>Aspergillus subgen. Nidulantes</taxon>
    </lineage>
</organism>
<name>A0ABR4H7W7_9EURO</name>
<evidence type="ECO:0000313" key="7">
    <source>
        <dbReference type="EMBL" id="KAL2811533.1"/>
    </source>
</evidence>
<evidence type="ECO:0000256" key="4">
    <source>
        <dbReference type="ARBA" id="ARBA00023002"/>
    </source>
</evidence>
<dbReference type="SUPFAM" id="SSF54373">
    <property type="entry name" value="FAD-linked reductases, C-terminal domain"/>
    <property type="match status" value="1"/>
</dbReference>
<dbReference type="InterPro" id="IPR002938">
    <property type="entry name" value="FAD-bd"/>
</dbReference>
<evidence type="ECO:0000313" key="8">
    <source>
        <dbReference type="Proteomes" id="UP001610334"/>
    </source>
</evidence>
<comment type="similarity">
    <text evidence="1">Belongs to the paxM FAD-dependent monooxygenase family.</text>
</comment>
<evidence type="ECO:0000256" key="1">
    <source>
        <dbReference type="ARBA" id="ARBA00007992"/>
    </source>
</evidence>
<dbReference type="Gene3D" id="3.50.50.60">
    <property type="entry name" value="FAD/NAD(P)-binding domain"/>
    <property type="match status" value="1"/>
</dbReference>
<sequence length="421" mass="46618">MDTPLKVIVVGAGLAGLLAARVLRERHTVTLLEKFSGGHEIGAAINLGPNGVKILEELGFDPVRCQSIICGETRTLDKDGTLLATSSMTHLKETYGAHWLFQHRADLWSEFLRLATAPSAELGIPGEPSRIIWGAEVVDVNVESGDVLLADGRKLEADLVIGADGIKSILRPLVTVEEAFRTARPSGSSAFRFTIPREVLDKHHPGLRVMDQAQPGALEIHLSMDGSTRSVIMYPCRDFELLNIGCITPDTILQSPTTESWSAEGTLIDLLRCFHDFSPQVRGVLSHADGIKVWQLRDQDPLPTYVRGRVMLIGDAAHSMTPHQGQGCNQAIEDVEGFRLFTQQAVSVSRDQVPALLQDLDRVRRPRASQIQNHTRQVHHKASAEELWRFTSYNYTYPGIVECLRRLDAGEEMIPLRRHQG</sequence>
<evidence type="ECO:0000256" key="3">
    <source>
        <dbReference type="ARBA" id="ARBA00022827"/>
    </source>
</evidence>
<keyword evidence="2" id="KW-0285">Flavoprotein</keyword>
<gene>
    <name evidence="7" type="ORF">BJX63DRAFT_444075</name>
</gene>
<keyword evidence="3" id="KW-0274">FAD</keyword>
<dbReference type="PANTHER" id="PTHR13789:SF314">
    <property type="entry name" value="FAD-BINDING DOMAIN-CONTAINING PROTEIN"/>
    <property type="match status" value="1"/>
</dbReference>
<keyword evidence="4" id="KW-0560">Oxidoreductase</keyword>
<feature type="domain" description="FAD-binding" evidence="6">
    <location>
        <begin position="152"/>
        <end position="372"/>
    </location>
</feature>
<dbReference type="PANTHER" id="PTHR13789">
    <property type="entry name" value="MONOOXYGENASE"/>
    <property type="match status" value="1"/>
</dbReference>
<reference evidence="7 8" key="1">
    <citation type="submission" date="2024-07" db="EMBL/GenBank/DDBJ databases">
        <title>Section-level genome sequencing and comparative genomics of Aspergillus sections Usti and Cavernicolus.</title>
        <authorList>
            <consortium name="Lawrence Berkeley National Laboratory"/>
            <person name="Nybo J.L."/>
            <person name="Vesth T.C."/>
            <person name="Theobald S."/>
            <person name="Frisvad J.C."/>
            <person name="Larsen T.O."/>
            <person name="Kjaerboelling I."/>
            <person name="Rothschild-Mancinelli K."/>
            <person name="Lyhne E.K."/>
            <person name="Kogle M.E."/>
            <person name="Barry K."/>
            <person name="Clum A."/>
            <person name="Na H."/>
            <person name="Ledsgaard L."/>
            <person name="Lin J."/>
            <person name="Lipzen A."/>
            <person name="Kuo A."/>
            <person name="Riley R."/>
            <person name="Mondo S."/>
            <person name="Labutti K."/>
            <person name="Haridas S."/>
            <person name="Pangalinan J."/>
            <person name="Salamov A.A."/>
            <person name="Simmons B.A."/>
            <person name="Magnuson J.K."/>
            <person name="Chen J."/>
            <person name="Drula E."/>
            <person name="Henrissat B."/>
            <person name="Wiebenga A."/>
            <person name="Lubbers R.J."/>
            <person name="Gomes A.C."/>
            <person name="Makela M.R."/>
            <person name="Stajich J."/>
            <person name="Grigoriev I.V."/>
            <person name="Mortensen U.H."/>
            <person name="De Vries R.P."/>
            <person name="Baker S.E."/>
            <person name="Andersen M.R."/>
        </authorList>
    </citation>
    <scope>NUCLEOTIDE SEQUENCE [LARGE SCALE GENOMIC DNA]</scope>
    <source>
        <strain evidence="7 8">CBS 588.65</strain>
    </source>
</reference>
<evidence type="ECO:0000259" key="6">
    <source>
        <dbReference type="Pfam" id="PF01494"/>
    </source>
</evidence>
<keyword evidence="5" id="KW-0503">Monooxygenase</keyword>
<dbReference type="Proteomes" id="UP001610334">
    <property type="component" value="Unassembled WGS sequence"/>
</dbReference>
<dbReference type="EMBL" id="JBFXLT010000057">
    <property type="protein sequence ID" value="KAL2811533.1"/>
    <property type="molecule type" value="Genomic_DNA"/>
</dbReference>
<keyword evidence="8" id="KW-1185">Reference proteome</keyword>
<dbReference type="Pfam" id="PF13450">
    <property type="entry name" value="NAD_binding_8"/>
    <property type="match status" value="1"/>
</dbReference>
<protein>
    <recommendedName>
        <fullName evidence="6">FAD-binding domain-containing protein</fullName>
    </recommendedName>
</protein>
<dbReference type="Pfam" id="PF01494">
    <property type="entry name" value="FAD_binding_3"/>
    <property type="match status" value="1"/>
</dbReference>
<dbReference type="InterPro" id="IPR050493">
    <property type="entry name" value="FAD-dep_Monooxygenase_BioMet"/>
</dbReference>
<comment type="caution">
    <text evidence="7">The sequence shown here is derived from an EMBL/GenBank/DDBJ whole genome shotgun (WGS) entry which is preliminary data.</text>
</comment>
<accession>A0ABR4H7W7</accession>
<dbReference type="InterPro" id="IPR036188">
    <property type="entry name" value="FAD/NAD-bd_sf"/>
</dbReference>